<evidence type="ECO:0000256" key="4">
    <source>
        <dbReference type="ARBA" id="ARBA00022617"/>
    </source>
</evidence>
<dbReference type="PROSITE" id="PS00086">
    <property type="entry name" value="CYTOCHROME_P450"/>
    <property type="match status" value="1"/>
</dbReference>
<sequence>MEKDTCFIIVVLLCISALFKPLFNLIFVSSSSSINYFKERKKKKLPPGPPSIPVIGNLLWLLKSFSEIEPILRDLRVKYGPLITLEIGSRPAIFVASHSIAHQALIQNGAVFSDRPRALATSKIMSSNQHNISSAAYGSTWRLLRRNLTFEILHPSRVKSYSPARRWVLGILINGLLKSAQSESVVRVVDHFQYAMFCLLVLMCFGDKLDENQIKRVETVQRRLLLSFNRFNILNFWPKLGKILFRKRWKELLQLRQNQEDILIPLIKSRIRAKQEQHSEENEGSKADGDEQVEGMVAYVDTLVNLQLPEEKRKLNDGEMVSLCSEFLSAGTDTTSTALQWIMANLVKYPHVQAKLYGEISSVVGSPPAPPSSKKGEGKGEETMRTVEEEDLQRMPYLKAVVLEGLRRHPPGHFVLPHCVTEEVELEGYVVPKNATVNFMVAEMGWDSEVWDDPMGFKPERFLTAAATAIVTDEIHGKSSKDGGGGEATATLDITGSRAREIKMMPFGAGRRICPASGLALLHLEYFVANLIWYFKWAAAGGEDGDDVDLSEKQEFTVVMKHPLQARITPRDECYA</sequence>
<dbReference type="GO" id="GO:0004497">
    <property type="term" value="F:monooxygenase activity"/>
    <property type="evidence" value="ECO:0007669"/>
    <property type="project" value="UniProtKB-KW"/>
</dbReference>
<keyword evidence="5" id="KW-0812">Transmembrane</keyword>
<comment type="subcellular location">
    <subcellularLocation>
        <location evidence="2">Membrane</location>
        <topology evidence="2">Single-pass membrane protein</topology>
    </subcellularLocation>
</comment>
<dbReference type="InterPro" id="IPR017972">
    <property type="entry name" value="Cyt_P450_CS"/>
</dbReference>
<dbReference type="PRINTS" id="PR00463">
    <property type="entry name" value="EP450I"/>
</dbReference>
<feature type="compositionally biased region" description="Basic and acidic residues" evidence="14">
    <location>
        <begin position="374"/>
        <end position="383"/>
    </location>
</feature>
<evidence type="ECO:0000256" key="2">
    <source>
        <dbReference type="ARBA" id="ARBA00004167"/>
    </source>
</evidence>
<evidence type="ECO:0000313" key="16">
    <source>
        <dbReference type="Proteomes" id="UP001642360"/>
    </source>
</evidence>
<comment type="caution">
    <text evidence="15">The sequence shown here is derived from an EMBL/GenBank/DDBJ whole genome shotgun (WGS) entry which is preliminary data.</text>
</comment>
<keyword evidence="7" id="KW-1133">Transmembrane helix</keyword>
<dbReference type="AlphaFoldDB" id="A0ABC8RJM5"/>
<dbReference type="FunFam" id="1.10.630.10:FF:000012">
    <property type="entry name" value="Cytochrome P450 family protein"/>
    <property type="match status" value="1"/>
</dbReference>
<dbReference type="Proteomes" id="UP001642360">
    <property type="component" value="Unassembled WGS sequence"/>
</dbReference>
<evidence type="ECO:0000256" key="8">
    <source>
        <dbReference type="ARBA" id="ARBA00023002"/>
    </source>
</evidence>
<keyword evidence="10 13" id="KW-0503">Monooxygenase</keyword>
<keyword evidence="16" id="KW-1185">Reference proteome</keyword>
<reference evidence="15 16" key="1">
    <citation type="submission" date="2024-02" db="EMBL/GenBank/DDBJ databases">
        <authorList>
            <person name="Vignale AGUSTIN F."/>
            <person name="Sosa J E."/>
            <person name="Modenutti C."/>
        </authorList>
    </citation>
    <scope>NUCLEOTIDE SEQUENCE [LARGE SCALE GENOMIC DNA]</scope>
</reference>
<dbReference type="GO" id="GO:0016020">
    <property type="term" value="C:membrane"/>
    <property type="evidence" value="ECO:0007669"/>
    <property type="project" value="UniProtKB-SubCell"/>
</dbReference>
<feature type="binding site" description="axial binding residue" evidence="12">
    <location>
        <position position="514"/>
    </location>
    <ligand>
        <name>heme</name>
        <dbReference type="ChEBI" id="CHEBI:30413"/>
    </ligand>
    <ligandPart>
        <name>Fe</name>
        <dbReference type="ChEBI" id="CHEBI:18248"/>
    </ligandPart>
</feature>
<organism evidence="15 16">
    <name type="scientific">Ilex paraguariensis</name>
    <name type="common">yerba mate</name>
    <dbReference type="NCBI Taxonomy" id="185542"/>
    <lineage>
        <taxon>Eukaryota</taxon>
        <taxon>Viridiplantae</taxon>
        <taxon>Streptophyta</taxon>
        <taxon>Embryophyta</taxon>
        <taxon>Tracheophyta</taxon>
        <taxon>Spermatophyta</taxon>
        <taxon>Magnoliopsida</taxon>
        <taxon>eudicotyledons</taxon>
        <taxon>Gunneridae</taxon>
        <taxon>Pentapetalae</taxon>
        <taxon>asterids</taxon>
        <taxon>campanulids</taxon>
        <taxon>Aquifoliales</taxon>
        <taxon>Aquifoliaceae</taxon>
        <taxon>Ilex</taxon>
    </lineage>
</organism>
<dbReference type="CDD" id="cd11075">
    <property type="entry name" value="CYP77_89"/>
    <property type="match status" value="1"/>
</dbReference>
<evidence type="ECO:0000256" key="9">
    <source>
        <dbReference type="ARBA" id="ARBA00023004"/>
    </source>
</evidence>
<keyword evidence="6 12" id="KW-0479">Metal-binding</keyword>
<comment type="cofactor">
    <cofactor evidence="1 12">
        <name>heme</name>
        <dbReference type="ChEBI" id="CHEBI:30413"/>
    </cofactor>
</comment>
<name>A0ABC8RJM5_9AQUA</name>
<keyword evidence="8 13" id="KW-0560">Oxidoreductase</keyword>
<dbReference type="PANTHER" id="PTHR24298:SF800">
    <property type="entry name" value="CYTOCHROME P450 89A2-RELATED"/>
    <property type="match status" value="1"/>
</dbReference>
<proteinExistence type="inferred from homology"/>
<evidence type="ECO:0000256" key="1">
    <source>
        <dbReference type="ARBA" id="ARBA00001971"/>
    </source>
</evidence>
<keyword evidence="4 12" id="KW-0349">Heme</keyword>
<dbReference type="Pfam" id="PF00067">
    <property type="entry name" value="p450"/>
    <property type="match status" value="1"/>
</dbReference>
<dbReference type="Gene3D" id="1.10.630.10">
    <property type="entry name" value="Cytochrome P450"/>
    <property type="match status" value="1"/>
</dbReference>
<dbReference type="InterPro" id="IPR051103">
    <property type="entry name" value="Plant_metabolite_P450s"/>
</dbReference>
<dbReference type="SUPFAM" id="SSF48264">
    <property type="entry name" value="Cytochrome P450"/>
    <property type="match status" value="1"/>
</dbReference>
<keyword evidence="9 12" id="KW-0408">Iron</keyword>
<evidence type="ECO:0000256" key="14">
    <source>
        <dbReference type="SAM" id="MobiDB-lite"/>
    </source>
</evidence>
<evidence type="ECO:0000256" key="13">
    <source>
        <dbReference type="RuleBase" id="RU000461"/>
    </source>
</evidence>
<dbReference type="GO" id="GO:0046872">
    <property type="term" value="F:metal ion binding"/>
    <property type="evidence" value="ECO:0007669"/>
    <property type="project" value="UniProtKB-KW"/>
</dbReference>
<evidence type="ECO:0000256" key="5">
    <source>
        <dbReference type="ARBA" id="ARBA00022692"/>
    </source>
</evidence>
<evidence type="ECO:0000256" key="3">
    <source>
        <dbReference type="ARBA" id="ARBA00010617"/>
    </source>
</evidence>
<dbReference type="InterPro" id="IPR001128">
    <property type="entry name" value="Cyt_P450"/>
</dbReference>
<accession>A0ABC8RJM5</accession>
<evidence type="ECO:0008006" key="17">
    <source>
        <dbReference type="Google" id="ProtNLM"/>
    </source>
</evidence>
<evidence type="ECO:0000313" key="15">
    <source>
        <dbReference type="EMBL" id="CAK9144587.1"/>
    </source>
</evidence>
<dbReference type="PANTHER" id="PTHR24298">
    <property type="entry name" value="FLAVONOID 3'-MONOOXYGENASE-RELATED"/>
    <property type="match status" value="1"/>
</dbReference>
<evidence type="ECO:0000256" key="11">
    <source>
        <dbReference type="ARBA" id="ARBA00023136"/>
    </source>
</evidence>
<feature type="region of interest" description="Disordered" evidence="14">
    <location>
        <begin position="363"/>
        <end position="383"/>
    </location>
</feature>
<keyword evidence="11" id="KW-0472">Membrane</keyword>
<comment type="similarity">
    <text evidence="3 13">Belongs to the cytochrome P450 family.</text>
</comment>
<dbReference type="InterPro" id="IPR036396">
    <property type="entry name" value="Cyt_P450_sf"/>
</dbReference>
<dbReference type="EMBL" id="CAUOFW020001403">
    <property type="protein sequence ID" value="CAK9144587.1"/>
    <property type="molecule type" value="Genomic_DNA"/>
</dbReference>
<dbReference type="PRINTS" id="PR00385">
    <property type="entry name" value="P450"/>
</dbReference>
<evidence type="ECO:0000256" key="7">
    <source>
        <dbReference type="ARBA" id="ARBA00022989"/>
    </source>
</evidence>
<dbReference type="InterPro" id="IPR002401">
    <property type="entry name" value="Cyt_P450_E_grp-I"/>
</dbReference>
<protein>
    <recommendedName>
        <fullName evidence="17">Cytochrome P450</fullName>
    </recommendedName>
</protein>
<gene>
    <name evidence="15" type="ORF">ILEXP_LOCUS12337</name>
</gene>
<evidence type="ECO:0000256" key="6">
    <source>
        <dbReference type="ARBA" id="ARBA00022723"/>
    </source>
</evidence>
<evidence type="ECO:0000256" key="10">
    <source>
        <dbReference type="ARBA" id="ARBA00023033"/>
    </source>
</evidence>
<evidence type="ECO:0000256" key="12">
    <source>
        <dbReference type="PIRSR" id="PIRSR602401-1"/>
    </source>
</evidence>